<evidence type="ECO:0000313" key="1">
    <source>
        <dbReference type="EMBL" id="KAL1844634.1"/>
    </source>
</evidence>
<accession>A0ABR3VSK3</accession>
<dbReference type="EMBL" id="JAZHXJ010001577">
    <property type="protein sequence ID" value="KAL1844634.1"/>
    <property type="molecule type" value="Genomic_DNA"/>
</dbReference>
<proteinExistence type="predicted"/>
<keyword evidence="2" id="KW-1185">Reference proteome</keyword>
<dbReference type="Proteomes" id="UP001586593">
    <property type="component" value="Unassembled WGS sequence"/>
</dbReference>
<evidence type="ECO:0000313" key="2">
    <source>
        <dbReference type="Proteomes" id="UP001586593"/>
    </source>
</evidence>
<organism evidence="1 2">
    <name type="scientific">Phialemonium thermophilum</name>
    <dbReference type="NCBI Taxonomy" id="223376"/>
    <lineage>
        <taxon>Eukaryota</taxon>
        <taxon>Fungi</taxon>
        <taxon>Dikarya</taxon>
        <taxon>Ascomycota</taxon>
        <taxon>Pezizomycotina</taxon>
        <taxon>Sordariomycetes</taxon>
        <taxon>Sordariomycetidae</taxon>
        <taxon>Cephalothecales</taxon>
        <taxon>Cephalothecaceae</taxon>
        <taxon>Phialemonium</taxon>
    </lineage>
</organism>
<reference evidence="1 2" key="1">
    <citation type="journal article" date="2024" name="Commun. Biol.">
        <title>Comparative genomic analysis of thermophilic fungi reveals convergent evolutionary adaptations and gene losses.</title>
        <authorList>
            <person name="Steindorff A.S."/>
            <person name="Aguilar-Pontes M.V."/>
            <person name="Robinson A.J."/>
            <person name="Andreopoulos B."/>
            <person name="LaButti K."/>
            <person name="Kuo A."/>
            <person name="Mondo S."/>
            <person name="Riley R."/>
            <person name="Otillar R."/>
            <person name="Haridas S."/>
            <person name="Lipzen A."/>
            <person name="Grimwood J."/>
            <person name="Schmutz J."/>
            <person name="Clum A."/>
            <person name="Reid I.D."/>
            <person name="Moisan M.C."/>
            <person name="Butler G."/>
            <person name="Nguyen T.T.M."/>
            <person name="Dewar K."/>
            <person name="Conant G."/>
            <person name="Drula E."/>
            <person name="Henrissat B."/>
            <person name="Hansel C."/>
            <person name="Singer S."/>
            <person name="Hutchinson M.I."/>
            <person name="de Vries R.P."/>
            <person name="Natvig D.O."/>
            <person name="Powell A.J."/>
            <person name="Tsang A."/>
            <person name="Grigoriev I.V."/>
        </authorList>
    </citation>
    <scope>NUCLEOTIDE SEQUENCE [LARGE SCALE GENOMIC DNA]</scope>
    <source>
        <strain evidence="1 2">ATCC 24622</strain>
    </source>
</reference>
<comment type="caution">
    <text evidence="1">The sequence shown here is derived from an EMBL/GenBank/DDBJ whole genome shotgun (WGS) entry which is preliminary data.</text>
</comment>
<protein>
    <submittedName>
        <fullName evidence="1">Uncharacterized protein</fullName>
    </submittedName>
</protein>
<name>A0ABR3VSK3_9PEZI</name>
<sequence length="298" mass="31563">MGYLGSIDRDEVFDLSPREIRVLAHQVVERLDGDELARGDVQGRPDGAVGAAAEPVAKQVPLHAARGAQEVRLVLAEAVEPVALPLDLELVVSVAAEGDVGVDAAGDQDGAGLSVEGDDLAPLAGGVGGCVPAARVVGQEDGAVVVVGEGALVARDVGTPRVGQVDVRAAAAEGELLLLLEAEADAPAPVPERQLVPGVPGVLRRAPGVAVQRHQDERRLQRLLLHRRRRRHQRLVCERHDRLVGVGILRTGLCLWWIRADGEEQAEPGRFRGLMRSALQVGQERTGSGGCRSRQLRS</sequence>
<gene>
    <name evidence="1" type="ORF">VTK73DRAFT_2130</name>
</gene>